<evidence type="ECO:0000313" key="4">
    <source>
        <dbReference type="Proteomes" id="UP001295740"/>
    </source>
</evidence>
<feature type="compositionally biased region" description="Basic and acidic residues" evidence="1">
    <location>
        <begin position="191"/>
        <end position="206"/>
    </location>
</feature>
<dbReference type="AlphaFoldDB" id="A0AAI8VLS8"/>
<dbReference type="PANTHER" id="PTHR37451">
    <property type="entry name" value="MARVEL DOMAIN"/>
    <property type="match status" value="1"/>
</dbReference>
<keyword evidence="2" id="KW-1133">Transmembrane helix</keyword>
<comment type="caution">
    <text evidence="3">The sequence shown here is derived from an EMBL/GenBank/DDBJ whole genome shotgun (WGS) entry which is preliminary data.</text>
</comment>
<keyword evidence="2" id="KW-0812">Transmembrane</keyword>
<proteinExistence type="predicted"/>
<organism evidence="3 4">
    <name type="scientific">Anthostomella pinea</name>
    <dbReference type="NCBI Taxonomy" id="933095"/>
    <lineage>
        <taxon>Eukaryota</taxon>
        <taxon>Fungi</taxon>
        <taxon>Dikarya</taxon>
        <taxon>Ascomycota</taxon>
        <taxon>Pezizomycotina</taxon>
        <taxon>Sordariomycetes</taxon>
        <taxon>Xylariomycetidae</taxon>
        <taxon>Xylariales</taxon>
        <taxon>Xylariaceae</taxon>
        <taxon>Anthostomella</taxon>
    </lineage>
</organism>
<dbReference type="EMBL" id="CAUWAG010000010">
    <property type="protein sequence ID" value="CAJ2507264.1"/>
    <property type="molecule type" value="Genomic_DNA"/>
</dbReference>
<evidence type="ECO:0000256" key="2">
    <source>
        <dbReference type="SAM" id="Phobius"/>
    </source>
</evidence>
<sequence>MALFEKLDFDPDKVPNVKLALHIAQVVLALVIFILEIIVFKANNASINGNNGWPFGLCFLSIPAWLYLAMTPRFERTRKAALPSVMVSFDALFAIFWLSAFASQAAYDTANSCGDGCKVSKAVVGIAFFEMLLWILSTAVSAYTLRYYQANGDLPGYEKIGLSRQNIDPDKAAFSMAPHDEEAYAPVQLDDHHDDHHDHHDGHDNPYDPDSFGARPLYETETSYRPQHTASPSNDNPFDNNYRTHSTSPLPHTDPYADPYGAPSTGPQIYAPPVAEDYDDGRPAQFPNANYDRTLH</sequence>
<keyword evidence="4" id="KW-1185">Reference proteome</keyword>
<feature type="transmembrane region" description="Helical" evidence="2">
    <location>
        <begin position="52"/>
        <end position="69"/>
    </location>
</feature>
<feature type="transmembrane region" description="Helical" evidence="2">
    <location>
        <begin position="81"/>
        <end position="102"/>
    </location>
</feature>
<feature type="transmembrane region" description="Helical" evidence="2">
    <location>
        <begin position="122"/>
        <end position="145"/>
    </location>
</feature>
<feature type="compositionally biased region" description="Polar residues" evidence="1">
    <location>
        <begin position="220"/>
        <end position="250"/>
    </location>
</feature>
<keyword evidence="2" id="KW-0472">Membrane</keyword>
<name>A0AAI8VLS8_9PEZI</name>
<evidence type="ECO:0000256" key="1">
    <source>
        <dbReference type="SAM" id="MobiDB-lite"/>
    </source>
</evidence>
<feature type="region of interest" description="Disordered" evidence="1">
    <location>
        <begin position="191"/>
        <end position="296"/>
    </location>
</feature>
<dbReference type="Proteomes" id="UP001295740">
    <property type="component" value="Unassembled WGS sequence"/>
</dbReference>
<feature type="transmembrane region" description="Helical" evidence="2">
    <location>
        <begin position="20"/>
        <end position="40"/>
    </location>
</feature>
<dbReference type="PANTHER" id="PTHR37451:SF3">
    <property type="entry name" value="MARVEL DOMAIN-CONTAINING PROTEIN"/>
    <property type="match status" value="1"/>
</dbReference>
<accession>A0AAI8VLS8</accession>
<protein>
    <submittedName>
        <fullName evidence="3">Uu.00g084500.m01.CDS01</fullName>
    </submittedName>
</protein>
<reference evidence="3" key="1">
    <citation type="submission" date="2023-10" db="EMBL/GenBank/DDBJ databases">
        <authorList>
            <person name="Hackl T."/>
        </authorList>
    </citation>
    <scope>NUCLEOTIDE SEQUENCE</scope>
</reference>
<evidence type="ECO:0000313" key="3">
    <source>
        <dbReference type="EMBL" id="CAJ2507264.1"/>
    </source>
</evidence>
<gene>
    <name evidence="3" type="ORF">KHLLAP_LOCUS7732</name>
</gene>